<evidence type="ECO:0000256" key="1">
    <source>
        <dbReference type="ARBA" id="ARBA00009437"/>
    </source>
</evidence>
<dbReference type="KEGG" id="sxa:FMM02_00315"/>
<dbReference type="InterPro" id="IPR005119">
    <property type="entry name" value="LysR_subst-bd"/>
</dbReference>
<dbReference type="PROSITE" id="PS50931">
    <property type="entry name" value="HTH_LYSR"/>
    <property type="match status" value="1"/>
</dbReference>
<dbReference type="RefSeq" id="WP_147493002.1">
    <property type="nucleotide sequence ID" value="NZ_CP041659.1"/>
</dbReference>
<dbReference type="SUPFAM" id="SSF53850">
    <property type="entry name" value="Periplasmic binding protein-like II"/>
    <property type="match status" value="1"/>
</dbReference>
<feature type="domain" description="HTH lysR-type" evidence="5">
    <location>
        <begin position="5"/>
        <end position="62"/>
    </location>
</feature>
<evidence type="ECO:0000259" key="5">
    <source>
        <dbReference type="PROSITE" id="PS50931"/>
    </source>
</evidence>
<keyword evidence="2" id="KW-0805">Transcription regulation</keyword>
<evidence type="ECO:0000256" key="2">
    <source>
        <dbReference type="ARBA" id="ARBA00023015"/>
    </source>
</evidence>
<keyword evidence="4" id="KW-0804">Transcription</keyword>
<dbReference type="OrthoDB" id="9798121at2"/>
<dbReference type="PANTHER" id="PTHR30537">
    <property type="entry name" value="HTH-TYPE TRANSCRIPTIONAL REGULATOR"/>
    <property type="match status" value="1"/>
</dbReference>
<dbReference type="InterPro" id="IPR000847">
    <property type="entry name" value="LysR_HTH_N"/>
</dbReference>
<evidence type="ECO:0000313" key="6">
    <source>
        <dbReference type="EMBL" id="QDP18539.1"/>
    </source>
</evidence>
<dbReference type="GO" id="GO:0006351">
    <property type="term" value="P:DNA-templated transcription"/>
    <property type="evidence" value="ECO:0007669"/>
    <property type="project" value="TreeGrafter"/>
</dbReference>
<sequence>MRKGLAWDDLLTVLAIGRNGSLAGAAREMRVNHSTMFRRISGIEERLGVRLFERLRSGYIPTVSGEAVISLAERIDAEVVELERKLAGKDLRLSGTVRLTTTDTLLPWIMSICASFERLNPEVAIELVTGGQMLNLSRRDADIAIRPAAAPSENLYGRRIGKLSYAIYGSGEYLQRKERDLPLTDQDWIGLDDSLSHLRAYRWLGANIPSANFRLYVNSLTALRHAAEAGIGLALLPCYMAAASSGLRRVSPVVAEAASELWILVHEDIRAVARVKAFTDFAFEKLAELRDMFDPATSDASD</sequence>
<dbReference type="Gene3D" id="3.40.190.290">
    <property type="match status" value="1"/>
</dbReference>
<dbReference type="AlphaFoldDB" id="A0A516INT2"/>
<dbReference type="Pfam" id="PF00126">
    <property type="entry name" value="HTH_1"/>
    <property type="match status" value="1"/>
</dbReference>
<proteinExistence type="inferred from homology"/>
<accession>A0A516INT2</accession>
<evidence type="ECO:0000256" key="3">
    <source>
        <dbReference type="ARBA" id="ARBA00023125"/>
    </source>
</evidence>
<dbReference type="Proteomes" id="UP000321857">
    <property type="component" value="Chromosome"/>
</dbReference>
<protein>
    <submittedName>
        <fullName evidence="6">LysR family transcriptional regulator</fullName>
    </submittedName>
</protein>
<dbReference type="Gene3D" id="1.10.10.10">
    <property type="entry name" value="Winged helix-like DNA-binding domain superfamily/Winged helix DNA-binding domain"/>
    <property type="match status" value="1"/>
</dbReference>
<dbReference type="SUPFAM" id="SSF46785">
    <property type="entry name" value="Winged helix' DNA-binding domain"/>
    <property type="match status" value="1"/>
</dbReference>
<dbReference type="Pfam" id="PF03466">
    <property type="entry name" value="LysR_substrate"/>
    <property type="match status" value="1"/>
</dbReference>
<reference evidence="6 7" key="1">
    <citation type="submission" date="2019-07" db="EMBL/GenBank/DDBJ databases">
        <title>Sphingomonas AE3 Genome sequencing and assembly.</title>
        <authorList>
            <person name="Kim H."/>
        </authorList>
    </citation>
    <scope>NUCLEOTIDE SEQUENCE [LARGE SCALE GENOMIC DNA]</scope>
    <source>
        <strain evidence="6 7">AE3</strain>
    </source>
</reference>
<dbReference type="InterPro" id="IPR036388">
    <property type="entry name" value="WH-like_DNA-bd_sf"/>
</dbReference>
<gene>
    <name evidence="6" type="ORF">FMM02_00315</name>
</gene>
<evidence type="ECO:0000313" key="7">
    <source>
        <dbReference type="Proteomes" id="UP000321857"/>
    </source>
</evidence>
<evidence type="ECO:0000256" key="4">
    <source>
        <dbReference type="ARBA" id="ARBA00023163"/>
    </source>
</evidence>
<comment type="similarity">
    <text evidence="1">Belongs to the LysR transcriptional regulatory family.</text>
</comment>
<organism evidence="6 7">
    <name type="scientific">Sphingomonas xanthus</name>
    <dbReference type="NCBI Taxonomy" id="2594473"/>
    <lineage>
        <taxon>Bacteria</taxon>
        <taxon>Pseudomonadati</taxon>
        <taxon>Pseudomonadota</taxon>
        <taxon>Alphaproteobacteria</taxon>
        <taxon>Sphingomonadales</taxon>
        <taxon>Sphingomonadaceae</taxon>
        <taxon>Sphingomonas</taxon>
    </lineage>
</organism>
<dbReference type="PANTHER" id="PTHR30537:SF3">
    <property type="entry name" value="TRANSCRIPTIONAL REGULATORY PROTEIN"/>
    <property type="match status" value="1"/>
</dbReference>
<dbReference type="InterPro" id="IPR036390">
    <property type="entry name" value="WH_DNA-bd_sf"/>
</dbReference>
<keyword evidence="3" id="KW-0238">DNA-binding</keyword>
<dbReference type="GO" id="GO:0003700">
    <property type="term" value="F:DNA-binding transcription factor activity"/>
    <property type="evidence" value="ECO:0007669"/>
    <property type="project" value="InterPro"/>
</dbReference>
<name>A0A516INT2_9SPHN</name>
<dbReference type="GO" id="GO:0043565">
    <property type="term" value="F:sequence-specific DNA binding"/>
    <property type="evidence" value="ECO:0007669"/>
    <property type="project" value="TreeGrafter"/>
</dbReference>
<dbReference type="EMBL" id="CP041659">
    <property type="protein sequence ID" value="QDP18539.1"/>
    <property type="molecule type" value="Genomic_DNA"/>
</dbReference>
<keyword evidence="7" id="KW-1185">Reference proteome</keyword>
<dbReference type="InterPro" id="IPR058163">
    <property type="entry name" value="LysR-type_TF_proteobact-type"/>
</dbReference>